<keyword evidence="2" id="KW-1185">Reference proteome</keyword>
<protein>
    <submittedName>
        <fullName evidence="1">Uncharacterized protein</fullName>
    </submittedName>
</protein>
<dbReference type="EMBL" id="JAACXV010000235">
    <property type="protein sequence ID" value="KAF7281557.1"/>
    <property type="molecule type" value="Genomic_DNA"/>
</dbReference>
<name>A0A834IM46_RHYFE</name>
<organism evidence="1 2">
    <name type="scientific">Rhynchophorus ferrugineus</name>
    <name type="common">Red palm weevil</name>
    <name type="synonym">Curculio ferrugineus</name>
    <dbReference type="NCBI Taxonomy" id="354439"/>
    <lineage>
        <taxon>Eukaryota</taxon>
        <taxon>Metazoa</taxon>
        <taxon>Ecdysozoa</taxon>
        <taxon>Arthropoda</taxon>
        <taxon>Hexapoda</taxon>
        <taxon>Insecta</taxon>
        <taxon>Pterygota</taxon>
        <taxon>Neoptera</taxon>
        <taxon>Endopterygota</taxon>
        <taxon>Coleoptera</taxon>
        <taxon>Polyphaga</taxon>
        <taxon>Cucujiformia</taxon>
        <taxon>Curculionidae</taxon>
        <taxon>Dryophthorinae</taxon>
        <taxon>Rhynchophorus</taxon>
    </lineage>
</organism>
<gene>
    <name evidence="1" type="ORF">GWI33_004525</name>
</gene>
<sequence>MYSHRLREATGRTRSRRAALLYTDARPDAYKRTSAKRSLVLLFGIGSNRSRKNPREFGGYLRRRVHGLNLRSTNTFVQLKSP</sequence>
<dbReference type="AlphaFoldDB" id="A0A834IM46"/>
<evidence type="ECO:0000313" key="1">
    <source>
        <dbReference type="EMBL" id="KAF7281557.1"/>
    </source>
</evidence>
<comment type="caution">
    <text evidence="1">The sequence shown here is derived from an EMBL/GenBank/DDBJ whole genome shotgun (WGS) entry which is preliminary data.</text>
</comment>
<accession>A0A834IM46</accession>
<reference evidence="1" key="1">
    <citation type="submission" date="2020-08" db="EMBL/GenBank/DDBJ databases">
        <title>Genome sequencing and assembly of the red palm weevil Rhynchophorus ferrugineus.</title>
        <authorList>
            <person name="Dias G.B."/>
            <person name="Bergman C.M."/>
            <person name="Manee M."/>
        </authorList>
    </citation>
    <scope>NUCLEOTIDE SEQUENCE</scope>
    <source>
        <strain evidence="1">AA-2017</strain>
        <tissue evidence="1">Whole larva</tissue>
    </source>
</reference>
<evidence type="ECO:0000313" key="2">
    <source>
        <dbReference type="Proteomes" id="UP000625711"/>
    </source>
</evidence>
<dbReference type="Proteomes" id="UP000625711">
    <property type="component" value="Unassembled WGS sequence"/>
</dbReference>
<proteinExistence type="predicted"/>